<name>A0AAE3XNV1_9BACT</name>
<proteinExistence type="predicted"/>
<dbReference type="AlphaFoldDB" id="A0AAE3XNV1"/>
<sequence length="81" mass="9687">MNKNESIISRIHWKLLSLIISSLFIITSCDNNKNINYSESETFFNIFNSNHDHYLFEYNFILKNKGIKYAFFGHGELEYKK</sequence>
<protein>
    <recommendedName>
        <fullName evidence="3">Lipoprotein</fullName>
    </recommendedName>
</protein>
<evidence type="ECO:0000313" key="2">
    <source>
        <dbReference type="Proteomes" id="UP001185092"/>
    </source>
</evidence>
<accession>A0AAE3XNV1</accession>
<comment type="caution">
    <text evidence="1">The sequence shown here is derived from an EMBL/GenBank/DDBJ whole genome shotgun (WGS) entry which is preliminary data.</text>
</comment>
<feature type="non-terminal residue" evidence="1">
    <location>
        <position position="81"/>
    </location>
</feature>
<dbReference type="PROSITE" id="PS51257">
    <property type="entry name" value="PROKAR_LIPOPROTEIN"/>
    <property type="match status" value="1"/>
</dbReference>
<organism evidence="1 2">
    <name type="scientific">Aureibacter tunicatorum</name>
    <dbReference type="NCBI Taxonomy" id="866807"/>
    <lineage>
        <taxon>Bacteria</taxon>
        <taxon>Pseudomonadati</taxon>
        <taxon>Bacteroidota</taxon>
        <taxon>Cytophagia</taxon>
        <taxon>Cytophagales</taxon>
        <taxon>Persicobacteraceae</taxon>
        <taxon>Aureibacter</taxon>
    </lineage>
</organism>
<keyword evidence="2" id="KW-1185">Reference proteome</keyword>
<dbReference type="EMBL" id="JAVDQD010000008">
    <property type="protein sequence ID" value="MDR6241356.1"/>
    <property type="molecule type" value="Genomic_DNA"/>
</dbReference>
<evidence type="ECO:0000313" key="1">
    <source>
        <dbReference type="EMBL" id="MDR6241356.1"/>
    </source>
</evidence>
<gene>
    <name evidence="1" type="ORF">HNQ88_004443</name>
</gene>
<reference evidence="1" key="1">
    <citation type="submission" date="2023-07" db="EMBL/GenBank/DDBJ databases">
        <title>Genomic Encyclopedia of Type Strains, Phase IV (KMG-IV): sequencing the most valuable type-strain genomes for metagenomic binning, comparative biology and taxonomic classification.</title>
        <authorList>
            <person name="Goeker M."/>
        </authorList>
    </citation>
    <scope>NUCLEOTIDE SEQUENCE</scope>
    <source>
        <strain evidence="1">DSM 26174</strain>
    </source>
</reference>
<dbReference type="Proteomes" id="UP001185092">
    <property type="component" value="Unassembled WGS sequence"/>
</dbReference>
<evidence type="ECO:0008006" key="3">
    <source>
        <dbReference type="Google" id="ProtNLM"/>
    </source>
</evidence>